<organism evidence="2">
    <name type="scientific">marine metagenome</name>
    <dbReference type="NCBI Taxonomy" id="408172"/>
    <lineage>
        <taxon>unclassified sequences</taxon>
        <taxon>metagenomes</taxon>
        <taxon>ecological metagenomes</taxon>
    </lineage>
</organism>
<evidence type="ECO:0000313" key="2">
    <source>
        <dbReference type="EMBL" id="SVD16215.1"/>
    </source>
</evidence>
<dbReference type="AlphaFoldDB" id="A0A382T382"/>
<gene>
    <name evidence="2" type="ORF">METZ01_LOCUS369069</name>
</gene>
<dbReference type="SUPFAM" id="SSF52096">
    <property type="entry name" value="ClpP/crotonase"/>
    <property type="match status" value="1"/>
</dbReference>
<dbReference type="GO" id="GO:0008236">
    <property type="term" value="F:serine-type peptidase activity"/>
    <property type="evidence" value="ECO:0007669"/>
    <property type="project" value="InterPro"/>
</dbReference>
<dbReference type="GO" id="GO:0006508">
    <property type="term" value="P:proteolysis"/>
    <property type="evidence" value="ECO:0007669"/>
    <property type="project" value="InterPro"/>
</dbReference>
<feature type="non-terminal residue" evidence="2">
    <location>
        <position position="1"/>
    </location>
</feature>
<name>A0A382T382_9ZZZZ</name>
<feature type="domain" description="Tail specific protease" evidence="1">
    <location>
        <begin position="17"/>
        <end position="109"/>
    </location>
</feature>
<dbReference type="Pfam" id="PF03572">
    <property type="entry name" value="Peptidase_S41"/>
    <property type="match status" value="1"/>
</dbReference>
<evidence type="ECO:0000259" key="1">
    <source>
        <dbReference type="Pfam" id="PF03572"/>
    </source>
</evidence>
<protein>
    <recommendedName>
        <fullName evidence="1">Tail specific protease domain-containing protein</fullName>
    </recommendedName>
</protein>
<dbReference type="EMBL" id="UINC01133343">
    <property type="protein sequence ID" value="SVD16215.1"/>
    <property type="molecule type" value="Genomic_DNA"/>
</dbReference>
<reference evidence="2" key="1">
    <citation type="submission" date="2018-05" db="EMBL/GenBank/DDBJ databases">
        <authorList>
            <person name="Lanie J.A."/>
            <person name="Ng W.-L."/>
            <person name="Kazmierczak K.M."/>
            <person name="Andrzejewski T.M."/>
            <person name="Davidsen T.M."/>
            <person name="Wayne K.J."/>
            <person name="Tettelin H."/>
            <person name="Glass J.I."/>
            <person name="Rusch D."/>
            <person name="Podicherti R."/>
            <person name="Tsui H.-C.T."/>
            <person name="Winkler M.E."/>
        </authorList>
    </citation>
    <scope>NUCLEOTIDE SEQUENCE</scope>
</reference>
<sequence length="136" mass="15173">HYKKTKKGSGEDDFGKIRTRHLEPGGAVRYKSYLMVLTNDASYSAADVFAMLMADLPQATLIGDHTNGIFSDMLERKLSNGWKYPLSHQRYYSAAKVCYESKGIPVDLEARNTRADLEKGADAMIAKALELLGKRL</sequence>
<dbReference type="InterPro" id="IPR005151">
    <property type="entry name" value="Tail-specific_protease"/>
</dbReference>
<accession>A0A382T382</accession>
<dbReference type="InterPro" id="IPR029045">
    <property type="entry name" value="ClpP/crotonase-like_dom_sf"/>
</dbReference>
<proteinExistence type="predicted"/>
<dbReference type="Gene3D" id="3.90.226.10">
    <property type="entry name" value="2-enoyl-CoA Hydratase, Chain A, domain 1"/>
    <property type="match status" value="1"/>
</dbReference>